<dbReference type="Pfam" id="PF02629">
    <property type="entry name" value="CoA_binding"/>
    <property type="match status" value="1"/>
</dbReference>
<reference evidence="3 4" key="1">
    <citation type="submission" date="2021-06" db="EMBL/GenBank/DDBJ databases">
        <title>Gemonas diversity in paddy soil.</title>
        <authorList>
            <person name="Liu G."/>
        </authorList>
    </citation>
    <scope>NUCLEOTIDE SEQUENCE [LARGE SCALE GENOMIC DNA]</scope>
    <source>
        <strain evidence="3 4">RG2</strain>
    </source>
</reference>
<evidence type="ECO:0000259" key="2">
    <source>
        <dbReference type="Pfam" id="PF02629"/>
    </source>
</evidence>
<dbReference type="InterPro" id="IPR003781">
    <property type="entry name" value="CoA-bd"/>
</dbReference>
<organism evidence="3 4">
    <name type="scientific">Geomonas subterranea</name>
    <dbReference type="NCBI Taxonomy" id="2847989"/>
    <lineage>
        <taxon>Bacteria</taxon>
        <taxon>Pseudomonadati</taxon>
        <taxon>Thermodesulfobacteriota</taxon>
        <taxon>Desulfuromonadia</taxon>
        <taxon>Geobacterales</taxon>
        <taxon>Geobacteraceae</taxon>
        <taxon>Geomonas</taxon>
    </lineage>
</organism>
<evidence type="ECO:0000259" key="1">
    <source>
        <dbReference type="Pfam" id="PF00549"/>
    </source>
</evidence>
<dbReference type="RefSeq" id="WP_217289201.1">
    <property type="nucleotide sequence ID" value="NZ_CP077683.1"/>
</dbReference>
<dbReference type="EMBL" id="CP077683">
    <property type="protein sequence ID" value="QXE92653.1"/>
    <property type="molecule type" value="Genomic_DNA"/>
</dbReference>
<dbReference type="PANTHER" id="PTHR11117">
    <property type="entry name" value="SUCCINYL-COA LIGASE SUBUNIT ALPHA"/>
    <property type="match status" value="1"/>
</dbReference>
<dbReference type="InterPro" id="IPR005811">
    <property type="entry name" value="SUCC_ACL_C"/>
</dbReference>
<evidence type="ECO:0000313" key="4">
    <source>
        <dbReference type="Proteomes" id="UP000683559"/>
    </source>
</evidence>
<accession>A0ABX8LLU0</accession>
<feature type="domain" description="ATP-citrate synthase/succinyl-CoA ligase C-terminal" evidence="1">
    <location>
        <begin position="341"/>
        <end position="498"/>
    </location>
</feature>
<dbReference type="Pfam" id="PF00549">
    <property type="entry name" value="Ligase_CoA"/>
    <property type="match status" value="1"/>
</dbReference>
<protein>
    <submittedName>
        <fullName evidence="3">Acyl-CoA synthetase FdrA</fullName>
    </submittedName>
</protein>
<name>A0ABX8LLU0_9BACT</name>
<gene>
    <name evidence="3" type="primary">fdrA</name>
    <name evidence="3" type="ORF">KP001_09090</name>
</gene>
<proteinExistence type="predicted"/>
<dbReference type="NCBIfam" id="NF004760">
    <property type="entry name" value="PRK06091.1"/>
    <property type="match status" value="1"/>
</dbReference>
<keyword evidence="4" id="KW-1185">Reference proteome</keyword>
<sequence>MAITTIVRKNEYKDSVRLMTISRQATALEGVRTAQALLGTEGNKKVLDGLGQLDDEVRSATPNDLVICIEADSEESCRKALEEIDRLLADAGGATAQEKNPESLEEAHLRLPGANLALFSVPGQFAKLDAVTALDRGLNVMLFSDNIAIEDEVELKRLAVEKDLLLMGPDCGTAIINGTPLGFANVIRRGSIGIVGASGTGVQEVTCLIDRAGGGISHAIGVGGRDLKKEVGGAMMRLAIKKLAKDPATKSLVLISKPGAPQVMADVLAEAANCGLPVVACLLGRDAAKYAEVSDNITVVSTLEEAACAALKMQPPVSCACDTLRGQAAALASDRQFFRALYSGGTLCYEALLILDGKLPVHSNIALDKEMKLAYPAHGSAHYAIDLGEDEFTQGRPHPMIDSTLRQERIVAAVSAPDTKVLLIDVVIGYGANSDPAQDMVAAVCEGRAAAKDGGPVVIAHVCGTDQDPQSLHAQEEKLKAAGIFTFSTNAAAVRAALNIVTGA</sequence>
<dbReference type="Proteomes" id="UP000683559">
    <property type="component" value="Chromosome"/>
</dbReference>
<evidence type="ECO:0000313" key="3">
    <source>
        <dbReference type="EMBL" id="QXE92653.1"/>
    </source>
</evidence>
<feature type="domain" description="CoA-binding" evidence="2">
    <location>
        <begin position="190"/>
        <end position="269"/>
    </location>
</feature>
<dbReference type="PANTHER" id="PTHR11117:SF24">
    <property type="entry name" value="PROTEIN FDRA"/>
    <property type="match status" value="1"/>
</dbReference>